<name>A0A413IKH6_9BACT</name>
<comment type="caution">
    <text evidence="1">The sequence shown here is derived from an EMBL/GenBank/DDBJ whole genome shotgun (WGS) entry which is preliminary data.</text>
</comment>
<dbReference type="Proteomes" id="UP000286063">
    <property type="component" value="Unassembled WGS sequence"/>
</dbReference>
<accession>A0A413IKH6</accession>
<dbReference type="OrthoDB" id="1041576at2"/>
<dbReference type="RefSeq" id="WP_117722485.1">
    <property type="nucleotide sequence ID" value="NZ_DBFBMK010000031.1"/>
</dbReference>
<organism evidence="1 2">
    <name type="scientific">Butyricimonas virosa</name>
    <dbReference type="NCBI Taxonomy" id="544645"/>
    <lineage>
        <taxon>Bacteria</taxon>
        <taxon>Pseudomonadati</taxon>
        <taxon>Bacteroidota</taxon>
        <taxon>Bacteroidia</taxon>
        <taxon>Bacteroidales</taxon>
        <taxon>Odoribacteraceae</taxon>
        <taxon>Butyricimonas</taxon>
    </lineage>
</organism>
<protein>
    <submittedName>
        <fullName evidence="1">Uncharacterized protein</fullName>
    </submittedName>
</protein>
<sequence length="262" mass="29283">MIYKFDTIDVTAYGVLPLRGDGGVAVSGLFDFPKRKGEIERNWGDGVEPYLDGKDLEYDGRTIGLKFVMADAVNMERFREAAVACRRLGTELGNFDVVMADEVGVERVDDKLLKLDLKFREPHVEFEELTLVGSGGGRIRVDDFNLARDFGVTVTAVKGDLKVPKRIEVSTTAPYLNTAFRENPVLSLECVMRAGNLKEVGARMRQFHALWRLPGVRVLRLADGRERGVFVKDGFSVSIVSDGVVKFTLNVIEYDRNLSEDQ</sequence>
<evidence type="ECO:0000313" key="1">
    <source>
        <dbReference type="EMBL" id="RGY14530.1"/>
    </source>
</evidence>
<dbReference type="EMBL" id="QSCR01000029">
    <property type="protein sequence ID" value="RGY14530.1"/>
    <property type="molecule type" value="Genomic_DNA"/>
</dbReference>
<reference evidence="1 2" key="1">
    <citation type="submission" date="2018-08" db="EMBL/GenBank/DDBJ databases">
        <title>A genome reference for cultivated species of the human gut microbiota.</title>
        <authorList>
            <person name="Zou Y."/>
            <person name="Xue W."/>
            <person name="Luo G."/>
        </authorList>
    </citation>
    <scope>NUCLEOTIDE SEQUENCE [LARGE SCALE GENOMIC DNA]</scope>
    <source>
        <strain evidence="1 2">OF02-7</strain>
    </source>
</reference>
<dbReference type="AlphaFoldDB" id="A0A413IKH6"/>
<proteinExistence type="predicted"/>
<gene>
    <name evidence="1" type="ORF">DXA50_14645</name>
</gene>
<evidence type="ECO:0000313" key="2">
    <source>
        <dbReference type="Proteomes" id="UP000286063"/>
    </source>
</evidence>